<protein>
    <submittedName>
        <fullName evidence="2">Uncharacterized protein</fullName>
    </submittedName>
</protein>
<reference evidence="2 3" key="1">
    <citation type="journal article" date="2013" name="BMC Genomics">
        <title>Reconstruction of the lipid metabolism for the microalga Monoraphidium neglectum from its genome sequence reveals characteristics suitable for biofuel production.</title>
        <authorList>
            <person name="Bogen C."/>
            <person name="Al-Dilaimi A."/>
            <person name="Albersmeier A."/>
            <person name="Wichmann J."/>
            <person name="Grundmann M."/>
            <person name="Rupp O."/>
            <person name="Lauersen K.J."/>
            <person name="Blifernez-Klassen O."/>
            <person name="Kalinowski J."/>
            <person name="Goesmann A."/>
            <person name="Mussgnug J.H."/>
            <person name="Kruse O."/>
        </authorList>
    </citation>
    <scope>NUCLEOTIDE SEQUENCE [LARGE SCALE GENOMIC DNA]</scope>
    <source>
        <strain evidence="2 3">SAG 48.87</strain>
    </source>
</reference>
<evidence type="ECO:0000313" key="3">
    <source>
        <dbReference type="Proteomes" id="UP000054498"/>
    </source>
</evidence>
<dbReference type="KEGG" id="mng:MNEG_14644"/>
<dbReference type="OrthoDB" id="564617at2759"/>
<organism evidence="2 3">
    <name type="scientific">Monoraphidium neglectum</name>
    <dbReference type="NCBI Taxonomy" id="145388"/>
    <lineage>
        <taxon>Eukaryota</taxon>
        <taxon>Viridiplantae</taxon>
        <taxon>Chlorophyta</taxon>
        <taxon>core chlorophytes</taxon>
        <taxon>Chlorophyceae</taxon>
        <taxon>CS clade</taxon>
        <taxon>Sphaeropleales</taxon>
        <taxon>Selenastraceae</taxon>
        <taxon>Monoraphidium</taxon>
    </lineage>
</organism>
<proteinExistence type="predicted"/>
<dbReference type="AlphaFoldDB" id="A0A0D2IZN7"/>
<keyword evidence="3" id="KW-1185">Reference proteome</keyword>
<dbReference type="Proteomes" id="UP000054498">
    <property type="component" value="Unassembled WGS sequence"/>
</dbReference>
<dbReference type="RefSeq" id="XP_013892337.1">
    <property type="nucleotide sequence ID" value="XM_014036883.1"/>
</dbReference>
<name>A0A0D2IZN7_9CHLO</name>
<feature type="region of interest" description="Disordered" evidence="1">
    <location>
        <begin position="1"/>
        <end position="21"/>
    </location>
</feature>
<gene>
    <name evidence="2" type="ORF">MNEG_14644</name>
</gene>
<dbReference type="EMBL" id="KK104867">
    <property type="protein sequence ID" value="KIY93317.1"/>
    <property type="molecule type" value="Genomic_DNA"/>
</dbReference>
<dbReference type="GeneID" id="25732227"/>
<evidence type="ECO:0000313" key="2">
    <source>
        <dbReference type="EMBL" id="KIY93317.1"/>
    </source>
</evidence>
<evidence type="ECO:0000256" key="1">
    <source>
        <dbReference type="SAM" id="MobiDB-lite"/>
    </source>
</evidence>
<accession>A0A0D2IZN7</accession>
<dbReference type="STRING" id="145388.A0A0D2IZN7"/>
<sequence length="86" mass="9334">MRSPQSFSPSPPTSLVHPRARRNISDTLTQLLLSHNDFEGDLSALGSSHLMIVSVNDNPKLCGMVPASVRYAKGYNPAKTRLGQPC</sequence>